<dbReference type="HAMAP" id="MF_00272">
    <property type="entry name" value="GcvH"/>
    <property type="match status" value="1"/>
</dbReference>
<dbReference type="NCBIfam" id="NF002270">
    <property type="entry name" value="PRK01202.1"/>
    <property type="match status" value="1"/>
</dbReference>
<dbReference type="InterPro" id="IPR003016">
    <property type="entry name" value="2-oxoA_DH_lipoyl-BS"/>
</dbReference>
<keyword evidence="5" id="KW-0496">Mitochondrion</keyword>
<dbReference type="OrthoDB" id="10264154at2759"/>
<dbReference type="Proteomes" id="UP000193986">
    <property type="component" value="Unassembled WGS sequence"/>
</dbReference>
<comment type="function">
    <text evidence="5">The H protein shuttles the methylamine group of glycine from the P protein to the T protein.</text>
</comment>
<dbReference type="FunCoup" id="A0A1Y2BCK2">
    <property type="interactions" value="498"/>
</dbReference>
<organism evidence="7 8">
    <name type="scientific">Naematelia encephala</name>
    <dbReference type="NCBI Taxonomy" id="71784"/>
    <lineage>
        <taxon>Eukaryota</taxon>
        <taxon>Fungi</taxon>
        <taxon>Dikarya</taxon>
        <taxon>Basidiomycota</taxon>
        <taxon>Agaricomycotina</taxon>
        <taxon>Tremellomycetes</taxon>
        <taxon>Tremellales</taxon>
        <taxon>Naemateliaceae</taxon>
        <taxon>Naematelia</taxon>
    </lineage>
</organism>
<dbReference type="InterPro" id="IPR002930">
    <property type="entry name" value="GCV_H"/>
</dbReference>
<keyword evidence="8" id="KW-1185">Reference proteome</keyword>
<comment type="similarity">
    <text evidence="1 5">Belongs to the GcvH family.</text>
</comment>
<keyword evidence="3 5" id="KW-0809">Transit peptide</keyword>
<evidence type="ECO:0000256" key="2">
    <source>
        <dbReference type="ARBA" id="ARBA00022823"/>
    </source>
</evidence>
<dbReference type="PROSITE" id="PS00189">
    <property type="entry name" value="LIPOYL"/>
    <property type="match status" value="1"/>
</dbReference>
<dbReference type="Gene3D" id="2.40.50.100">
    <property type="match status" value="1"/>
</dbReference>
<dbReference type="STRING" id="71784.A0A1Y2BCK2"/>
<dbReference type="GO" id="GO:0005739">
    <property type="term" value="C:mitochondrion"/>
    <property type="evidence" value="ECO:0007669"/>
    <property type="project" value="UniProtKB-SubCell"/>
</dbReference>
<evidence type="ECO:0000259" key="6">
    <source>
        <dbReference type="PROSITE" id="PS50968"/>
    </source>
</evidence>
<dbReference type="InterPro" id="IPR033753">
    <property type="entry name" value="GCV_H/Fam206"/>
</dbReference>
<comment type="subunit">
    <text evidence="5">The glycine cleavage system is composed of four proteins: P, T, L and H.</text>
</comment>
<accession>A0A1Y2BCK2</accession>
<evidence type="ECO:0000256" key="5">
    <source>
        <dbReference type="RuleBase" id="RU364055"/>
    </source>
</evidence>
<reference evidence="7 8" key="1">
    <citation type="submission" date="2016-07" db="EMBL/GenBank/DDBJ databases">
        <title>Pervasive Adenine N6-methylation of Active Genes in Fungi.</title>
        <authorList>
            <consortium name="DOE Joint Genome Institute"/>
            <person name="Mondo S.J."/>
            <person name="Dannebaum R.O."/>
            <person name="Kuo R.C."/>
            <person name="Labutti K."/>
            <person name="Haridas S."/>
            <person name="Kuo A."/>
            <person name="Salamov A."/>
            <person name="Ahrendt S.R."/>
            <person name="Lipzen A."/>
            <person name="Sullivan W."/>
            <person name="Andreopoulos W.B."/>
            <person name="Clum A."/>
            <person name="Lindquist E."/>
            <person name="Daum C."/>
            <person name="Ramamoorthy G.K."/>
            <person name="Gryganskyi A."/>
            <person name="Culley D."/>
            <person name="Magnuson J.K."/>
            <person name="James T.Y."/>
            <person name="O'Malley M.A."/>
            <person name="Stajich J.E."/>
            <person name="Spatafora J.W."/>
            <person name="Visel A."/>
            <person name="Grigoriev I.V."/>
        </authorList>
    </citation>
    <scope>NUCLEOTIDE SEQUENCE [LARGE SCALE GENOMIC DNA]</scope>
    <source>
        <strain evidence="7 8">68-887.2</strain>
    </source>
</reference>
<feature type="modified residue" description="N6-lipoyllysine" evidence="4">
    <location>
        <position position="95"/>
    </location>
</feature>
<dbReference type="Pfam" id="PF01597">
    <property type="entry name" value="GCV_H"/>
    <property type="match status" value="1"/>
</dbReference>
<dbReference type="SUPFAM" id="SSF51230">
    <property type="entry name" value="Single hybrid motif"/>
    <property type="match status" value="1"/>
</dbReference>
<comment type="caution">
    <text evidence="7">The sequence shown here is derived from an EMBL/GenBank/DDBJ whole genome shotgun (WGS) entry which is preliminary data.</text>
</comment>
<keyword evidence="2 4" id="KW-0450">Lipoyl</keyword>
<dbReference type="InterPro" id="IPR011053">
    <property type="entry name" value="Single_hybrid_motif"/>
</dbReference>
<dbReference type="AlphaFoldDB" id="A0A1Y2BCK2"/>
<dbReference type="GO" id="GO:0009249">
    <property type="term" value="P:protein lipoylation"/>
    <property type="evidence" value="ECO:0007669"/>
    <property type="project" value="TreeGrafter"/>
</dbReference>
<comment type="cofactor">
    <cofactor evidence="5">
        <name>(R)-lipoate</name>
        <dbReference type="ChEBI" id="CHEBI:83088"/>
    </cofactor>
    <text evidence="5">Binds 1 lipoyl cofactor covalently.</text>
</comment>
<evidence type="ECO:0000256" key="3">
    <source>
        <dbReference type="ARBA" id="ARBA00022946"/>
    </source>
</evidence>
<dbReference type="PROSITE" id="PS50968">
    <property type="entry name" value="BIOTINYL_LIPOYL"/>
    <property type="match status" value="1"/>
</dbReference>
<proteinExistence type="inferred from homology"/>
<dbReference type="PANTHER" id="PTHR11715">
    <property type="entry name" value="GLYCINE CLEAVAGE SYSTEM H PROTEIN"/>
    <property type="match status" value="1"/>
</dbReference>
<feature type="domain" description="Lipoyl-binding" evidence="6">
    <location>
        <begin position="54"/>
        <end position="136"/>
    </location>
</feature>
<comment type="subcellular location">
    <subcellularLocation>
        <location evidence="5">Mitochondrion</location>
    </subcellularLocation>
</comment>
<dbReference type="EMBL" id="MCFC01000013">
    <property type="protein sequence ID" value="ORY31815.1"/>
    <property type="molecule type" value="Genomic_DNA"/>
</dbReference>
<dbReference type="GO" id="GO:0019464">
    <property type="term" value="P:glycine decarboxylation via glycine cleavage system"/>
    <property type="evidence" value="ECO:0007669"/>
    <property type="project" value="UniProtKB-UniRule"/>
</dbReference>
<sequence length="165" mass="17589">MFSVARALVRPATSALRSSSRVQPAALRFSAVRFLTTRYTVDHEWVQLDPATNIGTVGITDYAQKALGDVVFVELPEAGSEVAQGDPIGAVESVKAASDIFAPVSGIVEEINETLSESPSLLNKSPQKDGWLAKIQLSSPAEFEALLSDEAYKAHCEGSEDGGEH</sequence>
<evidence type="ECO:0000313" key="7">
    <source>
        <dbReference type="EMBL" id="ORY31815.1"/>
    </source>
</evidence>
<gene>
    <name evidence="7" type="ORF">BCR39DRAFT_525513</name>
</gene>
<evidence type="ECO:0000313" key="8">
    <source>
        <dbReference type="Proteomes" id="UP000193986"/>
    </source>
</evidence>
<name>A0A1Y2BCK2_9TREE</name>
<dbReference type="InterPro" id="IPR000089">
    <property type="entry name" value="Biotin_lipoyl"/>
</dbReference>
<dbReference type="CDD" id="cd06848">
    <property type="entry name" value="GCS_H"/>
    <property type="match status" value="1"/>
</dbReference>
<dbReference type="NCBIfam" id="TIGR00527">
    <property type="entry name" value="gcvH"/>
    <property type="match status" value="1"/>
</dbReference>
<evidence type="ECO:0000256" key="1">
    <source>
        <dbReference type="ARBA" id="ARBA00009249"/>
    </source>
</evidence>
<dbReference type="InterPro" id="IPR017453">
    <property type="entry name" value="GCV_H_sub"/>
</dbReference>
<evidence type="ECO:0000256" key="4">
    <source>
        <dbReference type="PIRSR" id="PIRSR617453-50"/>
    </source>
</evidence>
<protein>
    <recommendedName>
        <fullName evidence="5">Glycine cleavage system H protein</fullName>
    </recommendedName>
</protein>
<dbReference type="PANTHER" id="PTHR11715:SF3">
    <property type="entry name" value="GLYCINE CLEAVAGE SYSTEM H PROTEIN-RELATED"/>
    <property type="match status" value="1"/>
</dbReference>
<dbReference type="GO" id="GO:0005960">
    <property type="term" value="C:glycine cleavage complex"/>
    <property type="evidence" value="ECO:0007669"/>
    <property type="project" value="UniProtKB-UniRule"/>
</dbReference>
<dbReference type="InParanoid" id="A0A1Y2BCK2"/>